<organism evidence="3 4">
    <name type="scientific">Talaromyces rugulosus</name>
    <name type="common">Penicillium rugulosum</name>
    <dbReference type="NCBI Taxonomy" id="121627"/>
    <lineage>
        <taxon>Eukaryota</taxon>
        <taxon>Fungi</taxon>
        <taxon>Dikarya</taxon>
        <taxon>Ascomycota</taxon>
        <taxon>Pezizomycotina</taxon>
        <taxon>Eurotiomycetes</taxon>
        <taxon>Eurotiomycetidae</taxon>
        <taxon>Eurotiales</taxon>
        <taxon>Trichocomaceae</taxon>
        <taxon>Talaromyces</taxon>
        <taxon>Talaromyces sect. Islandici</taxon>
    </lineage>
</organism>
<feature type="region of interest" description="Disordered" evidence="1">
    <location>
        <begin position="200"/>
        <end position="407"/>
    </location>
</feature>
<protein>
    <recommendedName>
        <fullName evidence="2">Transcriptional regulatory protein RXT2 N-terminal domain-containing protein</fullName>
    </recommendedName>
</protein>
<dbReference type="Proteomes" id="UP000509510">
    <property type="component" value="Chromosome II"/>
</dbReference>
<evidence type="ECO:0000259" key="2">
    <source>
        <dbReference type="Pfam" id="PF08595"/>
    </source>
</evidence>
<reference evidence="4" key="1">
    <citation type="submission" date="2020-06" db="EMBL/GenBank/DDBJ databases">
        <title>A chromosome-scale genome assembly of Talaromyces rugulosus W13939.</title>
        <authorList>
            <person name="Wang B."/>
            <person name="Guo L."/>
            <person name="Ye K."/>
            <person name="Wang L."/>
        </authorList>
    </citation>
    <scope>NUCLEOTIDE SEQUENCE [LARGE SCALE GENOMIC DNA]</scope>
    <source>
        <strain evidence="4">W13939</strain>
    </source>
</reference>
<dbReference type="GO" id="GO:0005829">
    <property type="term" value="C:cytosol"/>
    <property type="evidence" value="ECO:0007669"/>
    <property type="project" value="TreeGrafter"/>
</dbReference>
<dbReference type="RefSeq" id="XP_035342649.1">
    <property type="nucleotide sequence ID" value="XM_035486756.1"/>
</dbReference>
<dbReference type="OrthoDB" id="2405722at2759"/>
<feature type="compositionally biased region" description="Acidic residues" evidence="1">
    <location>
        <begin position="89"/>
        <end position="102"/>
    </location>
</feature>
<dbReference type="PANTHER" id="PTHR28232">
    <property type="entry name" value="TRANSCRIPTIONAL REGULATORY PROTEIN RXT2"/>
    <property type="match status" value="1"/>
</dbReference>
<dbReference type="PANTHER" id="PTHR28232:SF1">
    <property type="entry name" value="TRANSCRIPTIONAL REGULATORY PROTEIN RXT2"/>
    <property type="match status" value="1"/>
</dbReference>
<feature type="compositionally biased region" description="Acidic residues" evidence="1">
    <location>
        <begin position="341"/>
        <end position="354"/>
    </location>
</feature>
<feature type="region of interest" description="Disordered" evidence="1">
    <location>
        <begin position="498"/>
        <end position="529"/>
    </location>
</feature>
<evidence type="ECO:0000313" key="4">
    <source>
        <dbReference type="Proteomes" id="UP000509510"/>
    </source>
</evidence>
<gene>
    <name evidence="3" type="ORF">TRUGW13939_03576</name>
</gene>
<evidence type="ECO:0000256" key="1">
    <source>
        <dbReference type="SAM" id="MobiDB-lite"/>
    </source>
</evidence>
<dbReference type="Pfam" id="PF08595">
    <property type="entry name" value="RXT2_N"/>
    <property type="match status" value="1"/>
</dbReference>
<proteinExistence type="predicted"/>
<dbReference type="EMBL" id="CP055899">
    <property type="protein sequence ID" value="QKX56471.1"/>
    <property type="molecule type" value="Genomic_DNA"/>
</dbReference>
<feature type="compositionally biased region" description="Basic residues" evidence="1">
    <location>
        <begin position="520"/>
        <end position="529"/>
    </location>
</feature>
<feature type="domain" description="Transcriptional regulatory protein RXT2 N-terminal" evidence="2">
    <location>
        <begin position="36"/>
        <end position="176"/>
    </location>
</feature>
<feature type="compositionally biased region" description="Polar residues" evidence="1">
    <location>
        <begin position="393"/>
        <end position="406"/>
    </location>
</feature>
<dbReference type="GO" id="GO:0033698">
    <property type="term" value="C:Rpd3L complex"/>
    <property type="evidence" value="ECO:0007669"/>
    <property type="project" value="TreeGrafter"/>
</dbReference>
<dbReference type="InterPro" id="IPR039602">
    <property type="entry name" value="Rxt2"/>
</dbReference>
<sequence length="529" mass="58802">MSTQAALIAETIVGMKKALRRENEYTPPDEPITQPTNRGNKLKVNAKHVHEGALGFSNPHELYKEASKVDHAGYTRYILRRNPPRYDSEGEEIDDEETDSEADATAAEANPFSEIILEEILCPLKQASELPDHPTMSQPYRSKALSTMIEAVKEKLRKERALLANSHNLHRQLLGDSVWMPCGYVENEEDKFIFQPRPVQTEWNSSTDKHQQADWAQQNGNNQMSRRAEDDSPAENAHTSSTTEDGATRNVGSDIEMAEASNPENPQGPEAKGLKTEDAEQPVGAISEHSENGEVRSWANDSQSYGEHTNSTRTGDFGPRENENNDNTTAKEPAQTGGSDAEGDVDMTNADEAEDSKGSEEQASSPEPPRRMTTRAQANASTTNENGTTSGSRFSSPDTSSMQVPSTHALFVVSKDIRPDKDFGLPPNEAEDTRRLLWSYIQKQEETVRGFTYMLNSLLRAQQLKDDVFEWCKAEGHVGELSDGEDWYDPEKWGLAEGEDLKKGADEEDADNAVDETRTTAKRGRGRRQ</sequence>
<feature type="compositionally biased region" description="Polar residues" evidence="1">
    <location>
        <begin position="214"/>
        <end position="225"/>
    </location>
</feature>
<dbReference type="AlphaFoldDB" id="A0A7H8QSK9"/>
<feature type="region of interest" description="Disordered" evidence="1">
    <location>
        <begin position="80"/>
        <end position="104"/>
    </location>
</feature>
<dbReference type="InterPro" id="IPR013904">
    <property type="entry name" value="RXT2_N"/>
</dbReference>
<keyword evidence="4" id="KW-1185">Reference proteome</keyword>
<dbReference type="GeneID" id="55991079"/>
<evidence type="ECO:0000313" key="3">
    <source>
        <dbReference type="EMBL" id="QKX56471.1"/>
    </source>
</evidence>
<feature type="compositionally biased region" description="Polar residues" evidence="1">
    <location>
        <begin position="299"/>
        <end position="314"/>
    </location>
</feature>
<name>A0A7H8QSK9_TALRU</name>
<feature type="compositionally biased region" description="Low complexity" evidence="1">
    <location>
        <begin position="378"/>
        <end position="392"/>
    </location>
</feature>
<accession>A0A7H8QSK9</accession>
<dbReference type="KEGG" id="trg:TRUGW13939_03576"/>